<dbReference type="AlphaFoldDB" id="A0AAW9K0U6"/>
<accession>A0AAW9K0U6</accession>
<dbReference type="RefSeq" id="WP_010053159.1">
    <property type="nucleotide sequence ID" value="NZ_BJOJ01000030.1"/>
</dbReference>
<dbReference type="InterPro" id="IPR032254">
    <property type="entry name" value="DUF4828"/>
</dbReference>
<evidence type="ECO:0000313" key="2">
    <source>
        <dbReference type="EMBL" id="MDZ5757392.1"/>
    </source>
</evidence>
<reference evidence="2" key="1">
    <citation type="submission" date="2023-08" db="EMBL/GenBank/DDBJ databases">
        <title>Genomic characterization of piscicolin 126 produced by Carnobacterium maltaromaticum CM22 strain isolated from salmon (Salmo salar).</title>
        <authorList>
            <person name="Gonzalez-Gragera E."/>
            <person name="Garcia-Lopez J.D."/>
            <person name="Teso-Perez C."/>
            <person name="Gimenez-Hernandez I."/>
            <person name="Peralta-Sanchez J.M."/>
            <person name="Valdivia E."/>
            <person name="Montalban-Lopez M."/>
            <person name="Martin-Platero A.M."/>
            <person name="Banos A."/>
            <person name="Martinez-Bueno M."/>
        </authorList>
    </citation>
    <scope>NUCLEOTIDE SEQUENCE</scope>
    <source>
        <strain evidence="2">CM22</strain>
    </source>
</reference>
<name>A0AAW9K0U6_CARML</name>
<keyword evidence="1" id="KW-0472">Membrane</keyword>
<keyword evidence="1" id="KW-1133">Transmembrane helix</keyword>
<sequence>MGKKNGLKVLVGLSMLAGVTGSVLFKKQQRKRVRIGKPVFEHFQGQWRKKDDADTQLIFLSISSEGEFFLNQKELAGKIIHATDQKLVFEDSFGYQLVLELTAPGELTLYDDAEEQDYFLEKIVDSEEFSD</sequence>
<evidence type="ECO:0000256" key="1">
    <source>
        <dbReference type="SAM" id="Phobius"/>
    </source>
</evidence>
<dbReference type="Proteomes" id="UP001290462">
    <property type="component" value="Unassembled WGS sequence"/>
</dbReference>
<feature type="transmembrane region" description="Helical" evidence="1">
    <location>
        <begin position="6"/>
        <end position="25"/>
    </location>
</feature>
<dbReference type="Pfam" id="PF16110">
    <property type="entry name" value="DUF4828"/>
    <property type="match status" value="1"/>
</dbReference>
<evidence type="ECO:0000313" key="3">
    <source>
        <dbReference type="Proteomes" id="UP001290462"/>
    </source>
</evidence>
<dbReference type="EMBL" id="JAVBVO010000001">
    <property type="protein sequence ID" value="MDZ5757392.1"/>
    <property type="molecule type" value="Genomic_DNA"/>
</dbReference>
<proteinExistence type="predicted"/>
<dbReference type="GeneID" id="83606959"/>
<keyword evidence="1" id="KW-0812">Transmembrane</keyword>
<organism evidence="2 3">
    <name type="scientific">Carnobacterium maltaromaticum</name>
    <name type="common">Carnobacterium piscicola</name>
    <dbReference type="NCBI Taxonomy" id="2751"/>
    <lineage>
        <taxon>Bacteria</taxon>
        <taxon>Bacillati</taxon>
        <taxon>Bacillota</taxon>
        <taxon>Bacilli</taxon>
        <taxon>Lactobacillales</taxon>
        <taxon>Carnobacteriaceae</taxon>
        <taxon>Carnobacterium</taxon>
    </lineage>
</organism>
<gene>
    <name evidence="2" type="ORF">RAK27_01815</name>
</gene>
<comment type="caution">
    <text evidence="2">The sequence shown here is derived from an EMBL/GenBank/DDBJ whole genome shotgun (WGS) entry which is preliminary data.</text>
</comment>
<protein>
    <submittedName>
        <fullName evidence="2">DUF4828 domain-containing protein</fullName>
    </submittedName>
</protein>